<keyword evidence="3 5" id="KW-1133">Transmembrane helix</keyword>
<comment type="caution">
    <text evidence="7">The sequence shown here is derived from an EMBL/GenBank/DDBJ whole genome shotgun (WGS) entry which is preliminary data.</text>
</comment>
<feature type="transmembrane region" description="Helical" evidence="5">
    <location>
        <begin position="434"/>
        <end position="451"/>
    </location>
</feature>
<dbReference type="PANTHER" id="PTHR23502:SF20">
    <property type="entry name" value="TRANSPORTER, PUTATIVE (AFU_ORTHOLOGUE AFUA_6G13880)-RELATED"/>
    <property type="match status" value="1"/>
</dbReference>
<evidence type="ECO:0000256" key="4">
    <source>
        <dbReference type="ARBA" id="ARBA00023136"/>
    </source>
</evidence>
<feature type="domain" description="Major facilitator superfamily (MFS) profile" evidence="6">
    <location>
        <begin position="71"/>
        <end position="552"/>
    </location>
</feature>
<sequence length="569" mass="62212">MPLGIIDSHRLEHVPGTAPLEKVQNAGLPETGLARNVALKYDKTGTIVLIPQPSDDPNDPLNWPRWRKELFIISAIWGAACVGAIGPLLVAAYVELAQEWGVSLARFSSGTNGALIVCLAGATMVVNVLAVQYGKRPVYLVTSLGLVATAFWGSAAKTFGSFVASRAIAGVCMAPLEGLVPASIADVWYVHERGMRTALFNLAFMAGVSIGPLIAGQLIQHYSWRICSYAMAAALVINTILTFFFMPETAYVRNTIKLDSTTYTVRKLCQRMLFCADSRLKTNEIEVKNDIEHRDNITTTEMIESHATDVTTNQDLPPRKSFTAGLAFWSGYHYPVPFWKTLLGPLRMARSPIVLWTSLVFMTAITWIVILTVGASQIFASPPYNFSVGAVGNIFLSPFIASVLGTLAARPLIDGLVKFLARKNHGVFEPEFRLPMMACYLLFTATGFFSAGQSLSRGMPWELPVIVSLGFINFGIVLTITVAIAYTVDSHPEQAAEAVSVMVFLKNMFAFGSTYYINDWIAGSGVRTVFFTLGGITAAISVSAIPMYIFGKKMREFFAMRGWAPESHY</sequence>
<feature type="transmembrane region" description="Helical" evidence="5">
    <location>
        <begin position="353"/>
        <end position="374"/>
    </location>
</feature>
<feature type="transmembrane region" description="Helical" evidence="5">
    <location>
        <begin position="529"/>
        <end position="551"/>
    </location>
</feature>
<evidence type="ECO:0000313" key="8">
    <source>
        <dbReference type="Proteomes" id="UP001345691"/>
    </source>
</evidence>
<accession>A0ABR0J5C4</accession>
<evidence type="ECO:0000256" key="5">
    <source>
        <dbReference type="SAM" id="Phobius"/>
    </source>
</evidence>
<gene>
    <name evidence="7" type="ORF">LTR69_007938</name>
</gene>
<dbReference type="InterPro" id="IPR020846">
    <property type="entry name" value="MFS_dom"/>
</dbReference>
<comment type="subcellular location">
    <subcellularLocation>
        <location evidence="1">Membrane</location>
        <topology evidence="1">Multi-pass membrane protein</topology>
    </subcellularLocation>
</comment>
<dbReference type="SUPFAM" id="SSF103473">
    <property type="entry name" value="MFS general substrate transporter"/>
    <property type="match status" value="1"/>
</dbReference>
<keyword evidence="2 5" id="KW-0812">Transmembrane</keyword>
<dbReference type="Gene3D" id="1.20.1250.20">
    <property type="entry name" value="MFS general substrate transporter like domains"/>
    <property type="match status" value="1"/>
</dbReference>
<dbReference type="PROSITE" id="PS50850">
    <property type="entry name" value="MFS"/>
    <property type="match status" value="1"/>
</dbReference>
<feature type="transmembrane region" description="Helical" evidence="5">
    <location>
        <begin position="463"/>
        <end position="486"/>
    </location>
</feature>
<dbReference type="InterPro" id="IPR011701">
    <property type="entry name" value="MFS"/>
</dbReference>
<feature type="transmembrane region" description="Helical" evidence="5">
    <location>
        <begin position="114"/>
        <end position="131"/>
    </location>
</feature>
<feature type="transmembrane region" description="Helical" evidence="5">
    <location>
        <begin position="394"/>
        <end position="413"/>
    </location>
</feature>
<evidence type="ECO:0000256" key="1">
    <source>
        <dbReference type="ARBA" id="ARBA00004141"/>
    </source>
</evidence>
<feature type="transmembrane region" description="Helical" evidence="5">
    <location>
        <begin position="222"/>
        <end position="246"/>
    </location>
</feature>
<keyword evidence="4 5" id="KW-0472">Membrane</keyword>
<feature type="transmembrane region" description="Helical" evidence="5">
    <location>
        <begin position="498"/>
        <end position="517"/>
    </location>
</feature>
<dbReference type="InterPro" id="IPR036259">
    <property type="entry name" value="MFS_trans_sf"/>
</dbReference>
<proteinExistence type="predicted"/>
<dbReference type="PANTHER" id="PTHR23502">
    <property type="entry name" value="MAJOR FACILITATOR SUPERFAMILY"/>
    <property type="match status" value="1"/>
</dbReference>
<organism evidence="7 8">
    <name type="scientific">Exophiala sideris</name>
    <dbReference type="NCBI Taxonomy" id="1016849"/>
    <lineage>
        <taxon>Eukaryota</taxon>
        <taxon>Fungi</taxon>
        <taxon>Dikarya</taxon>
        <taxon>Ascomycota</taxon>
        <taxon>Pezizomycotina</taxon>
        <taxon>Eurotiomycetes</taxon>
        <taxon>Chaetothyriomycetidae</taxon>
        <taxon>Chaetothyriales</taxon>
        <taxon>Herpotrichiellaceae</taxon>
        <taxon>Exophiala</taxon>
    </lineage>
</organism>
<keyword evidence="8" id="KW-1185">Reference proteome</keyword>
<dbReference type="Pfam" id="PF07690">
    <property type="entry name" value="MFS_1"/>
    <property type="match status" value="1"/>
</dbReference>
<feature type="transmembrane region" description="Helical" evidence="5">
    <location>
        <begin position="167"/>
        <end position="190"/>
    </location>
</feature>
<feature type="transmembrane region" description="Helical" evidence="5">
    <location>
        <begin position="70"/>
        <end position="94"/>
    </location>
</feature>
<feature type="transmembrane region" description="Helical" evidence="5">
    <location>
        <begin position="197"/>
        <end position="216"/>
    </location>
</feature>
<dbReference type="EMBL" id="JAVRRF010000018">
    <property type="protein sequence ID" value="KAK5056397.1"/>
    <property type="molecule type" value="Genomic_DNA"/>
</dbReference>
<dbReference type="Proteomes" id="UP001345691">
    <property type="component" value="Unassembled WGS sequence"/>
</dbReference>
<reference evidence="7 8" key="1">
    <citation type="submission" date="2023-08" db="EMBL/GenBank/DDBJ databases">
        <title>Black Yeasts Isolated from many extreme environments.</title>
        <authorList>
            <person name="Coleine C."/>
            <person name="Stajich J.E."/>
            <person name="Selbmann L."/>
        </authorList>
    </citation>
    <scope>NUCLEOTIDE SEQUENCE [LARGE SCALE GENOMIC DNA]</scope>
    <source>
        <strain evidence="7 8">CCFEE 6328</strain>
    </source>
</reference>
<evidence type="ECO:0000256" key="2">
    <source>
        <dbReference type="ARBA" id="ARBA00022692"/>
    </source>
</evidence>
<name>A0ABR0J5C4_9EURO</name>
<evidence type="ECO:0000259" key="6">
    <source>
        <dbReference type="PROSITE" id="PS50850"/>
    </source>
</evidence>
<evidence type="ECO:0000256" key="3">
    <source>
        <dbReference type="ARBA" id="ARBA00022989"/>
    </source>
</evidence>
<feature type="transmembrane region" description="Helical" evidence="5">
    <location>
        <begin position="138"/>
        <end position="155"/>
    </location>
</feature>
<protein>
    <recommendedName>
        <fullName evidence="6">Major facilitator superfamily (MFS) profile domain-containing protein</fullName>
    </recommendedName>
</protein>
<evidence type="ECO:0000313" key="7">
    <source>
        <dbReference type="EMBL" id="KAK5056397.1"/>
    </source>
</evidence>